<dbReference type="Gene3D" id="3.40.50.300">
    <property type="entry name" value="P-loop containing nucleotide triphosphate hydrolases"/>
    <property type="match status" value="1"/>
</dbReference>
<reference evidence="3 4" key="1">
    <citation type="journal article" name="Nat. Commun.">
        <title>Undinarchaeota illuminate DPANN phylogeny and the impact of gene transfer on archaeal evolution.</title>
        <authorList>
            <person name="Dombrowski N."/>
            <person name="Williams T.A."/>
            <person name="Sun J."/>
            <person name="Woodcroft B.J."/>
            <person name="Lee J.H."/>
            <person name="Minh B.Q."/>
            <person name="Rinke C."/>
            <person name="Spang A."/>
        </authorList>
    </citation>
    <scope>NUCLEOTIDE SEQUENCE [LARGE SCALE GENOMIC DNA]</scope>
    <source>
        <strain evidence="3">MAG_bin1129</strain>
    </source>
</reference>
<dbReference type="GO" id="GO:0051782">
    <property type="term" value="P:negative regulation of cell division"/>
    <property type="evidence" value="ECO:0007669"/>
    <property type="project" value="TreeGrafter"/>
</dbReference>
<evidence type="ECO:0000313" key="4">
    <source>
        <dbReference type="Proteomes" id="UP000646946"/>
    </source>
</evidence>
<comment type="caution">
    <text evidence="3">The sequence shown here is derived from an EMBL/GenBank/DDBJ whole genome shotgun (WGS) entry which is preliminary data.</text>
</comment>
<name>A0A832V9C7_9ARCH</name>
<dbReference type="GO" id="GO:0005829">
    <property type="term" value="C:cytosol"/>
    <property type="evidence" value="ECO:0007669"/>
    <property type="project" value="TreeGrafter"/>
</dbReference>
<dbReference type="GO" id="GO:0009898">
    <property type="term" value="C:cytoplasmic side of plasma membrane"/>
    <property type="evidence" value="ECO:0007669"/>
    <property type="project" value="TreeGrafter"/>
</dbReference>
<dbReference type="NCBIfam" id="TIGR01969">
    <property type="entry name" value="minD_arch"/>
    <property type="match status" value="1"/>
</dbReference>
<keyword evidence="1" id="KW-0547">Nucleotide-binding</keyword>
<dbReference type="SUPFAM" id="SSF52540">
    <property type="entry name" value="P-loop containing nucleoside triphosphate hydrolases"/>
    <property type="match status" value="1"/>
</dbReference>
<dbReference type="PANTHER" id="PTHR43384:SF10">
    <property type="entry name" value="ATPASE INVOLVED IN CHROMOSOME PARTITIONING, PARA_MIND FAMILY"/>
    <property type="match status" value="1"/>
</dbReference>
<protein>
    <submittedName>
        <fullName evidence="3">P-loop NTPase</fullName>
    </submittedName>
</protein>
<dbReference type="PANTHER" id="PTHR43384">
    <property type="entry name" value="SEPTUM SITE-DETERMINING PROTEIN MIND HOMOLOG, CHLOROPLASTIC-RELATED"/>
    <property type="match status" value="1"/>
</dbReference>
<dbReference type="Pfam" id="PF10609">
    <property type="entry name" value="ParA"/>
    <property type="match status" value="1"/>
</dbReference>
<dbReference type="Proteomes" id="UP000646946">
    <property type="component" value="Unassembled WGS sequence"/>
</dbReference>
<evidence type="ECO:0000256" key="1">
    <source>
        <dbReference type="ARBA" id="ARBA00022741"/>
    </source>
</evidence>
<accession>A0A832V9C7</accession>
<dbReference type="GO" id="GO:0016887">
    <property type="term" value="F:ATP hydrolysis activity"/>
    <property type="evidence" value="ECO:0007669"/>
    <property type="project" value="TreeGrafter"/>
</dbReference>
<dbReference type="EMBL" id="DVAB01000006">
    <property type="protein sequence ID" value="HIK00001.1"/>
    <property type="molecule type" value="Genomic_DNA"/>
</dbReference>
<dbReference type="InterPro" id="IPR033756">
    <property type="entry name" value="YlxH/NBP35"/>
</dbReference>
<keyword evidence="4" id="KW-1185">Reference proteome</keyword>
<keyword evidence="2" id="KW-0067">ATP-binding</keyword>
<dbReference type="GO" id="GO:0005524">
    <property type="term" value="F:ATP binding"/>
    <property type="evidence" value="ECO:0007669"/>
    <property type="project" value="UniProtKB-KW"/>
</dbReference>
<dbReference type="InterPro" id="IPR050625">
    <property type="entry name" value="ParA/MinD_ATPase"/>
</dbReference>
<gene>
    <name evidence="3" type="ORF">H1016_00490</name>
</gene>
<evidence type="ECO:0000256" key="2">
    <source>
        <dbReference type="ARBA" id="ARBA00022840"/>
    </source>
</evidence>
<dbReference type="InterPro" id="IPR010224">
    <property type="entry name" value="MinD_archaea"/>
</dbReference>
<dbReference type="InterPro" id="IPR027417">
    <property type="entry name" value="P-loop_NTPase"/>
</dbReference>
<evidence type="ECO:0000313" key="3">
    <source>
        <dbReference type="EMBL" id="HIK00001.1"/>
    </source>
</evidence>
<sequence>MSARSIAILSGKGGVGKTTTTINLGVALTQLGKNVVVVDVNLVTPNVSLQLGLPPTPANLNSVLKGKASIRDAICTHESGIRVIPAGLSILESSEPLLVEYSDVLAPLSEFHDIILLDCGAGLWGNIAKAVRAADEVIVVTNPELPALIDALKSIQMVEKLRVPLRGVVLNRSNGSNYDASTEVIGGILNGYKILGNIPYDKSVLKSAAVRKPVVYYKPYSKAAQAYRKLAADIAGIEYRKSFLELIFGAF</sequence>
<organism evidence="3 4">
    <name type="scientific">Candidatus Naiadarchaeum limnaeum</name>
    <dbReference type="NCBI Taxonomy" id="2756139"/>
    <lineage>
        <taxon>Archaea</taxon>
        <taxon>Candidatus Undinarchaeota</taxon>
        <taxon>Candidatus Undinarchaeia</taxon>
        <taxon>Candidatus Naiadarchaeales</taxon>
        <taxon>Candidatus Naiadarchaeaceae</taxon>
        <taxon>Candidatus Naiadarchaeum</taxon>
    </lineage>
</organism>
<proteinExistence type="predicted"/>
<dbReference type="AlphaFoldDB" id="A0A832V9C7"/>